<proteinExistence type="predicted"/>
<gene>
    <name evidence="1" type="ORF">MRATA1EN1_LOCUS20944</name>
</gene>
<evidence type="ECO:0000313" key="1">
    <source>
        <dbReference type="EMBL" id="CAI9171982.1"/>
    </source>
</evidence>
<protein>
    <submittedName>
        <fullName evidence="1">Uncharacterized protein</fullName>
    </submittedName>
</protein>
<keyword evidence="2" id="KW-1185">Reference proteome</keyword>
<accession>A0ABN8ZDJ6</accession>
<dbReference type="Proteomes" id="UP001176941">
    <property type="component" value="Chromosome 32"/>
</dbReference>
<evidence type="ECO:0000313" key="2">
    <source>
        <dbReference type="Proteomes" id="UP001176941"/>
    </source>
</evidence>
<dbReference type="EMBL" id="OX459968">
    <property type="protein sequence ID" value="CAI9171982.1"/>
    <property type="molecule type" value="Genomic_DNA"/>
</dbReference>
<name>A0ABN8ZDJ6_RANTA</name>
<sequence>MHFVVALEPEVQHQDLNHEEGFLLPSTPPLSNPIIENSLPTGAISKGLWMAPRSS</sequence>
<organism evidence="1 2">
    <name type="scientific">Rangifer tarandus platyrhynchus</name>
    <name type="common">Svalbard reindeer</name>
    <dbReference type="NCBI Taxonomy" id="3082113"/>
    <lineage>
        <taxon>Eukaryota</taxon>
        <taxon>Metazoa</taxon>
        <taxon>Chordata</taxon>
        <taxon>Craniata</taxon>
        <taxon>Vertebrata</taxon>
        <taxon>Euteleostomi</taxon>
        <taxon>Mammalia</taxon>
        <taxon>Eutheria</taxon>
        <taxon>Laurasiatheria</taxon>
        <taxon>Artiodactyla</taxon>
        <taxon>Ruminantia</taxon>
        <taxon>Pecora</taxon>
        <taxon>Cervidae</taxon>
        <taxon>Odocoileinae</taxon>
        <taxon>Rangifer</taxon>
    </lineage>
</organism>
<reference evidence="1" key="1">
    <citation type="submission" date="2023-04" db="EMBL/GenBank/DDBJ databases">
        <authorList>
            <consortium name="ELIXIR-Norway"/>
        </authorList>
    </citation>
    <scope>NUCLEOTIDE SEQUENCE [LARGE SCALE GENOMIC DNA]</scope>
</reference>